<comment type="caution">
    <text evidence="2">The sequence shown here is derived from an EMBL/GenBank/DDBJ whole genome shotgun (WGS) entry which is preliminary data.</text>
</comment>
<name>A0AAD9J4Z5_9ANNE</name>
<dbReference type="SUPFAM" id="SSF143990">
    <property type="entry name" value="YbiA-like"/>
    <property type="match status" value="1"/>
</dbReference>
<sequence length="261" mass="29964">MWWCHRVVGGAQGDGLAKEITPQQCMPALKPGSENTATYRMSYTRKLQAVERWKATEVKKWLEETELDFMKSRLKDISGPEVVELRMMLDTAPEYFYRSFLENKDLSIDKIVNYINAAIAALSKIFAKDKNIISELTAENTMLKESLNMMTLQQTRCLRVFLIWNRKKRNEGDWDDPGKVLSLMARMIAEKVRQNPYLKAVLLSTGSRELAEANHYDSYWGIGSSAETAISRNSRWPGNNTKGKILVDAMNLLRDETQKLE</sequence>
<organism evidence="2 3">
    <name type="scientific">Paralvinella palmiformis</name>
    <dbReference type="NCBI Taxonomy" id="53620"/>
    <lineage>
        <taxon>Eukaryota</taxon>
        <taxon>Metazoa</taxon>
        <taxon>Spiralia</taxon>
        <taxon>Lophotrochozoa</taxon>
        <taxon>Annelida</taxon>
        <taxon>Polychaeta</taxon>
        <taxon>Sedentaria</taxon>
        <taxon>Canalipalpata</taxon>
        <taxon>Terebellida</taxon>
        <taxon>Terebelliformia</taxon>
        <taxon>Alvinellidae</taxon>
        <taxon>Paralvinella</taxon>
    </lineage>
</organism>
<dbReference type="CDD" id="cd15457">
    <property type="entry name" value="NADAR"/>
    <property type="match status" value="1"/>
</dbReference>
<gene>
    <name evidence="2" type="ORF">LSH36_661g00000</name>
</gene>
<proteinExistence type="predicted"/>
<dbReference type="InterPro" id="IPR037238">
    <property type="entry name" value="YbiA-like_sf"/>
</dbReference>
<dbReference type="Pfam" id="PF08719">
    <property type="entry name" value="NADAR"/>
    <property type="match status" value="1"/>
</dbReference>
<evidence type="ECO:0000313" key="3">
    <source>
        <dbReference type="Proteomes" id="UP001208570"/>
    </source>
</evidence>
<dbReference type="Proteomes" id="UP001208570">
    <property type="component" value="Unassembled WGS sequence"/>
</dbReference>
<accession>A0AAD9J4Z5</accession>
<feature type="domain" description="NADAR" evidence="1">
    <location>
        <begin position="156"/>
        <end position="251"/>
    </location>
</feature>
<evidence type="ECO:0000259" key="1">
    <source>
        <dbReference type="Pfam" id="PF08719"/>
    </source>
</evidence>
<evidence type="ECO:0000313" key="2">
    <source>
        <dbReference type="EMBL" id="KAK2145715.1"/>
    </source>
</evidence>
<dbReference type="InterPro" id="IPR012816">
    <property type="entry name" value="NADAR"/>
</dbReference>
<dbReference type="Gene3D" id="1.10.357.40">
    <property type="entry name" value="YbiA-like"/>
    <property type="match status" value="1"/>
</dbReference>
<protein>
    <recommendedName>
        <fullName evidence="1">NADAR domain-containing protein</fullName>
    </recommendedName>
</protein>
<reference evidence="2" key="1">
    <citation type="journal article" date="2023" name="Mol. Biol. Evol.">
        <title>Third-Generation Sequencing Reveals the Adaptive Role of the Epigenome in Three Deep-Sea Polychaetes.</title>
        <authorList>
            <person name="Perez M."/>
            <person name="Aroh O."/>
            <person name="Sun Y."/>
            <person name="Lan Y."/>
            <person name="Juniper S.K."/>
            <person name="Young C.R."/>
            <person name="Angers B."/>
            <person name="Qian P.Y."/>
        </authorList>
    </citation>
    <scope>NUCLEOTIDE SEQUENCE</scope>
    <source>
        <strain evidence="2">P08H-3</strain>
    </source>
</reference>
<keyword evidence="3" id="KW-1185">Reference proteome</keyword>
<dbReference type="AlphaFoldDB" id="A0AAD9J4Z5"/>
<dbReference type="EMBL" id="JAODUP010000661">
    <property type="protein sequence ID" value="KAK2145715.1"/>
    <property type="molecule type" value="Genomic_DNA"/>
</dbReference>